<dbReference type="AlphaFoldDB" id="A0AA38IY83"/>
<evidence type="ECO:0000256" key="5">
    <source>
        <dbReference type="ARBA" id="ARBA00022989"/>
    </source>
</evidence>
<keyword evidence="8" id="KW-0675">Receptor</keyword>
<feature type="transmembrane region" description="Helical" evidence="10">
    <location>
        <begin position="213"/>
        <end position="236"/>
    </location>
</feature>
<keyword evidence="7 10" id="KW-0472">Membrane</keyword>
<evidence type="ECO:0008006" key="17">
    <source>
        <dbReference type="Google" id="ProtNLM"/>
    </source>
</evidence>
<sequence>MVLKCGVIFTCVVVLLLQAPESVTAKICILRERNFTSEIWDFWTGYYCYNYTPDFRLNFRYTNITGYILNGSQIPVALIPDEEIQYFSFHYKDPTSLQYLRKSFQTDHFFGLWINCCEEASDCCENSMTDENVYPTEEYPCPAIWDGWTCFDPAKAGTIQKETCSKQAYSTESDVCELQSEKTCFANGTWNQTTDYGVCAIAPVLRHRHTFNVIALAIATVISFPAVVIFFSLRTFRKNLRYIMHRNLILIIVIRNLLTIMSKQIIILDALNSTGTTVMDENSVACRVLAFFENAAKNGMFACMLADGFYLHKLIVRAFANEPSLTYIYVAVSVLSFLPSLIWAIVRNDHGAKDCWMVDDTNDQWIIDGFRIAILVINFLLLLDIIRVMVMKLKRGSVSQQVKSTFRATLFLIPLFGIHIVIITNRNIVPSNTCEAQDIYYYISYLVEGLQGIMVALLFCYINSEVRGELENAFRKFVLYLEQRFDLKFEKKEDLRRATTATYVEAYNRK</sequence>
<dbReference type="Gene3D" id="1.20.1070.10">
    <property type="entry name" value="Rhodopsin 7-helix transmembrane proteins"/>
    <property type="match status" value="1"/>
</dbReference>
<evidence type="ECO:0000256" key="6">
    <source>
        <dbReference type="ARBA" id="ARBA00023040"/>
    </source>
</evidence>
<dbReference type="Gene3D" id="4.10.1240.10">
    <property type="entry name" value="GPCR, family 2, extracellular hormone receptor domain"/>
    <property type="match status" value="1"/>
</dbReference>
<evidence type="ECO:0000313" key="16">
    <source>
        <dbReference type="Proteomes" id="UP001168821"/>
    </source>
</evidence>
<feature type="signal peptide" evidence="11">
    <location>
        <begin position="1"/>
        <end position="25"/>
    </location>
</feature>
<comment type="caution">
    <text evidence="15">The sequence shown here is derived from an EMBL/GenBank/DDBJ whole genome shotgun (WGS) entry which is preliminary data.</text>
</comment>
<keyword evidence="4 10" id="KW-0812">Transmembrane</keyword>
<comment type="subcellular location">
    <subcellularLocation>
        <location evidence="1">Cell membrane</location>
        <topology evidence="1">Multi-pass membrane protein</topology>
    </subcellularLocation>
</comment>
<feature type="chain" id="PRO_5041630208" description="Calcitonin gene-related peptide type 1 receptor-like" evidence="11">
    <location>
        <begin position="26"/>
        <end position="510"/>
    </location>
</feature>
<dbReference type="PANTHER" id="PTHR45620">
    <property type="entry name" value="PDF RECEPTOR-LIKE PROTEIN-RELATED"/>
    <property type="match status" value="1"/>
</dbReference>
<evidence type="ECO:0000259" key="12">
    <source>
        <dbReference type="PROSITE" id="PS50227"/>
    </source>
</evidence>
<feature type="transmembrane region" description="Helical" evidence="10">
    <location>
        <begin position="365"/>
        <end position="386"/>
    </location>
</feature>
<dbReference type="InterPro" id="IPR017981">
    <property type="entry name" value="GPCR_2-like_7TM"/>
</dbReference>
<dbReference type="PROSITE" id="PS50261">
    <property type="entry name" value="G_PROTEIN_RECEP_F2_4"/>
    <property type="match status" value="1"/>
</dbReference>
<evidence type="ECO:0000259" key="13">
    <source>
        <dbReference type="PROSITE" id="PS50261"/>
    </source>
</evidence>
<protein>
    <recommendedName>
        <fullName evidence="17">Calcitonin gene-related peptide type 1 receptor-like</fullName>
    </recommendedName>
</protein>
<dbReference type="EMBL" id="JALNTZ010000006">
    <property type="protein sequence ID" value="KAJ3649011.1"/>
    <property type="molecule type" value="Genomic_DNA"/>
</dbReference>
<evidence type="ECO:0000256" key="11">
    <source>
        <dbReference type="SAM" id="SignalP"/>
    </source>
</evidence>
<evidence type="ECO:0000256" key="9">
    <source>
        <dbReference type="ARBA" id="ARBA00023224"/>
    </source>
</evidence>
<name>A0AA38IY83_9CUCU</name>
<dbReference type="GO" id="GO:0007166">
    <property type="term" value="P:cell surface receptor signaling pathway"/>
    <property type="evidence" value="ECO:0007669"/>
    <property type="project" value="InterPro"/>
</dbReference>
<dbReference type="GO" id="GO:0008528">
    <property type="term" value="F:G protein-coupled peptide receptor activity"/>
    <property type="evidence" value="ECO:0007669"/>
    <property type="project" value="TreeGrafter"/>
</dbReference>
<comment type="similarity">
    <text evidence="2">Belongs to the G-protein coupled receptor 2 family.</text>
</comment>
<feature type="transmembrane region" description="Helical" evidence="10">
    <location>
        <begin position="439"/>
        <end position="462"/>
    </location>
</feature>
<dbReference type="GO" id="GO:0007188">
    <property type="term" value="P:adenylate cyclase-modulating G protein-coupled receptor signaling pathway"/>
    <property type="evidence" value="ECO:0007669"/>
    <property type="project" value="TreeGrafter"/>
</dbReference>
<keyword evidence="6" id="KW-0297">G-protein coupled receptor</keyword>
<dbReference type="InterPro" id="IPR036445">
    <property type="entry name" value="GPCR_2_extracell_dom_sf"/>
</dbReference>
<dbReference type="Proteomes" id="UP001168821">
    <property type="component" value="Unassembled WGS sequence"/>
</dbReference>
<evidence type="ECO:0000256" key="1">
    <source>
        <dbReference type="ARBA" id="ARBA00004651"/>
    </source>
</evidence>
<evidence type="ECO:0000256" key="10">
    <source>
        <dbReference type="SAM" id="Phobius"/>
    </source>
</evidence>
<dbReference type="PANTHER" id="PTHR45620:SF42">
    <property type="entry name" value="G-PROTEIN COUPLED RECEPTOR SEB-2"/>
    <property type="match status" value="1"/>
</dbReference>
<dbReference type="PROSITE" id="PS50227">
    <property type="entry name" value="G_PROTEIN_RECEP_F2_3"/>
    <property type="match status" value="1"/>
</dbReference>
<dbReference type="Pfam" id="PF02793">
    <property type="entry name" value="HRM"/>
    <property type="match status" value="1"/>
</dbReference>
<feature type="transmembrane region" description="Helical" evidence="10">
    <location>
        <begin position="406"/>
        <end position="424"/>
    </location>
</feature>
<evidence type="ECO:0000256" key="7">
    <source>
        <dbReference type="ARBA" id="ARBA00023136"/>
    </source>
</evidence>
<evidence type="ECO:0000256" key="8">
    <source>
        <dbReference type="ARBA" id="ARBA00023170"/>
    </source>
</evidence>
<feature type="transmembrane region" description="Helical" evidence="10">
    <location>
        <begin position="324"/>
        <end position="345"/>
    </location>
</feature>
<evidence type="ECO:0000313" key="15">
    <source>
        <dbReference type="EMBL" id="KAJ3665445.1"/>
    </source>
</evidence>
<keyword evidence="16" id="KW-1185">Reference proteome</keyword>
<evidence type="ECO:0000256" key="3">
    <source>
        <dbReference type="ARBA" id="ARBA00022475"/>
    </source>
</evidence>
<dbReference type="InterPro" id="IPR001879">
    <property type="entry name" value="GPCR_2_extracellular_dom"/>
</dbReference>
<proteinExistence type="inferred from homology"/>
<dbReference type="GO" id="GO:0005886">
    <property type="term" value="C:plasma membrane"/>
    <property type="evidence" value="ECO:0007669"/>
    <property type="project" value="UniProtKB-SubCell"/>
</dbReference>
<evidence type="ECO:0000313" key="14">
    <source>
        <dbReference type="EMBL" id="KAJ3649011.1"/>
    </source>
</evidence>
<keyword evidence="9" id="KW-0807">Transducer</keyword>
<organism evidence="15 16">
    <name type="scientific">Zophobas morio</name>
    <dbReference type="NCBI Taxonomy" id="2755281"/>
    <lineage>
        <taxon>Eukaryota</taxon>
        <taxon>Metazoa</taxon>
        <taxon>Ecdysozoa</taxon>
        <taxon>Arthropoda</taxon>
        <taxon>Hexapoda</taxon>
        <taxon>Insecta</taxon>
        <taxon>Pterygota</taxon>
        <taxon>Neoptera</taxon>
        <taxon>Endopterygota</taxon>
        <taxon>Coleoptera</taxon>
        <taxon>Polyphaga</taxon>
        <taxon>Cucujiformia</taxon>
        <taxon>Tenebrionidae</taxon>
        <taxon>Zophobas</taxon>
    </lineage>
</organism>
<dbReference type="EMBL" id="JALNTZ010000001">
    <property type="protein sequence ID" value="KAJ3665445.1"/>
    <property type="molecule type" value="Genomic_DNA"/>
</dbReference>
<keyword evidence="3" id="KW-1003">Cell membrane</keyword>
<reference evidence="15" key="1">
    <citation type="journal article" date="2023" name="G3 (Bethesda)">
        <title>Whole genome assemblies of Zophobas morio and Tenebrio molitor.</title>
        <authorList>
            <person name="Kaur S."/>
            <person name="Stinson S.A."/>
            <person name="diCenzo G.C."/>
        </authorList>
    </citation>
    <scope>NUCLEOTIDE SEQUENCE</scope>
    <source>
        <strain evidence="15">QUZm001</strain>
    </source>
</reference>
<dbReference type="InterPro" id="IPR000832">
    <property type="entry name" value="GPCR_2_secretin-like"/>
</dbReference>
<evidence type="ECO:0000256" key="4">
    <source>
        <dbReference type="ARBA" id="ARBA00022692"/>
    </source>
</evidence>
<dbReference type="SUPFAM" id="SSF111418">
    <property type="entry name" value="Hormone receptor domain"/>
    <property type="match status" value="1"/>
</dbReference>
<keyword evidence="11" id="KW-0732">Signal</keyword>
<keyword evidence="5 10" id="KW-1133">Transmembrane helix</keyword>
<dbReference type="PRINTS" id="PR00249">
    <property type="entry name" value="GPCRSECRETIN"/>
</dbReference>
<dbReference type="InterPro" id="IPR050332">
    <property type="entry name" value="GPCR_2"/>
</dbReference>
<evidence type="ECO:0000256" key="2">
    <source>
        <dbReference type="ARBA" id="ARBA00005314"/>
    </source>
</evidence>
<feature type="domain" description="G-protein coupled receptors family 2 profile 2" evidence="13">
    <location>
        <begin position="208"/>
        <end position="463"/>
    </location>
</feature>
<feature type="domain" description="G-protein coupled receptors family 2 profile 1" evidence="12">
    <location>
        <begin position="123"/>
        <end position="203"/>
    </location>
</feature>
<dbReference type="Pfam" id="PF00002">
    <property type="entry name" value="7tm_2"/>
    <property type="match status" value="1"/>
</dbReference>
<accession>A0AA38IY83</accession>
<gene>
    <name evidence="15" type="ORF">Zmor_000940</name>
    <name evidence="14" type="ORF">Zmor_020774</name>
</gene>